<dbReference type="AlphaFoldDB" id="A0A665UDM6"/>
<evidence type="ECO:0000256" key="3">
    <source>
        <dbReference type="ARBA" id="ARBA00022679"/>
    </source>
</evidence>
<keyword evidence="8 11" id="KW-0472">Membrane</keyword>
<dbReference type="SUPFAM" id="SSF52540">
    <property type="entry name" value="P-loop containing nucleoside triphosphate hydrolases"/>
    <property type="match status" value="1"/>
</dbReference>
<evidence type="ECO:0000256" key="11">
    <source>
        <dbReference type="RuleBase" id="RU364020"/>
    </source>
</evidence>
<evidence type="ECO:0000256" key="7">
    <source>
        <dbReference type="ARBA" id="ARBA00023034"/>
    </source>
</evidence>
<dbReference type="GO" id="GO:0000139">
    <property type="term" value="C:Golgi membrane"/>
    <property type="evidence" value="ECO:0007669"/>
    <property type="project" value="UniProtKB-SubCell"/>
</dbReference>
<evidence type="ECO:0000313" key="13">
    <source>
        <dbReference type="Ensembl" id="ENSENLP00000017748.1"/>
    </source>
</evidence>
<keyword evidence="10 11" id="KW-0119">Carbohydrate metabolism</keyword>
<dbReference type="InterPro" id="IPR018011">
    <property type="entry name" value="Carb_sulfotrans_8-10"/>
</dbReference>
<accession>A0A665UDM6</accession>
<keyword evidence="5 11" id="KW-0735">Signal-anchor</keyword>
<keyword evidence="9 11" id="KW-0325">Glycoprotein</keyword>
<reference evidence="13" key="1">
    <citation type="submission" date="2021-04" db="EMBL/GenBank/DDBJ databases">
        <authorList>
            <consortium name="Wellcome Sanger Institute Data Sharing"/>
        </authorList>
    </citation>
    <scope>NUCLEOTIDE SEQUENCE [LARGE SCALE GENOMIC DNA]</scope>
</reference>
<organism evidence="13 14">
    <name type="scientific">Echeneis naucrates</name>
    <name type="common">Live sharksucker</name>
    <dbReference type="NCBI Taxonomy" id="173247"/>
    <lineage>
        <taxon>Eukaryota</taxon>
        <taxon>Metazoa</taxon>
        <taxon>Chordata</taxon>
        <taxon>Craniata</taxon>
        <taxon>Vertebrata</taxon>
        <taxon>Euteleostomi</taxon>
        <taxon>Actinopterygii</taxon>
        <taxon>Neopterygii</taxon>
        <taxon>Teleostei</taxon>
        <taxon>Neoteleostei</taxon>
        <taxon>Acanthomorphata</taxon>
        <taxon>Carangaria</taxon>
        <taxon>Carangiformes</taxon>
        <taxon>Echeneidae</taxon>
        <taxon>Echeneis</taxon>
    </lineage>
</organism>
<evidence type="ECO:0000256" key="1">
    <source>
        <dbReference type="ARBA" id="ARBA00004323"/>
    </source>
</evidence>
<evidence type="ECO:0000256" key="5">
    <source>
        <dbReference type="ARBA" id="ARBA00022968"/>
    </source>
</evidence>
<evidence type="ECO:0000313" key="14">
    <source>
        <dbReference type="Proteomes" id="UP000472264"/>
    </source>
</evidence>
<name>A0A665UDM6_ECHNA</name>
<dbReference type="OMA" id="FWRRYGS"/>
<comment type="subcellular location">
    <subcellularLocation>
        <location evidence="1 11">Golgi apparatus membrane</location>
        <topology evidence="1 11">Single-pass type II membrane protein</topology>
    </subcellularLocation>
</comment>
<reference evidence="13" key="2">
    <citation type="submission" date="2025-08" db="UniProtKB">
        <authorList>
            <consortium name="Ensembl"/>
        </authorList>
    </citation>
    <scope>IDENTIFICATION</scope>
</reference>
<dbReference type="OrthoDB" id="2019940at2759"/>
<dbReference type="InParanoid" id="A0A665UDM6"/>
<feature type="compositionally biased region" description="Polar residues" evidence="12">
    <location>
        <begin position="45"/>
        <end position="71"/>
    </location>
</feature>
<sequence>MGIWRGLRVGFILGSVFMILLIIVYWDDIGGFNRYPQQDPKHQPQSEPCPKTTTGSLISHSTSRAQNSPTAIYTTKFIPGEPRVAAEEQKQEEEEDDQEQRADYEKGKSLDDRDQEARKQRILDVCSGQHLEEFPGRTRGFEQIPNRELDHLIVDDTHQVIYCYVPKVACTNWKRVMVVLSQSLISPSSGKPYTDPEAVPPDVVHNSTLHLTFAKFWRHYGSLSRHLMALKLQHYTKFLFVRDPFVRLISAFRNKFGRPNEDFYKQFGSVMLRRYGNVSGSLPETAAEAFAAGVKPTFQQFITYLLDPETERESIFNEHWRQVYRLCHPCQIKYDFIGRLETLETDADHLLKLLEVDHLLRFPSGARNRTAASWERDWFAQIPLSMRRELYKLYEPDFELFGYPKPDSVLHE</sequence>
<dbReference type="GO" id="GO:0030166">
    <property type="term" value="P:proteoglycan biosynthetic process"/>
    <property type="evidence" value="ECO:0007669"/>
    <property type="project" value="TreeGrafter"/>
</dbReference>
<dbReference type="Proteomes" id="UP000472264">
    <property type="component" value="Chromosome 1"/>
</dbReference>
<keyword evidence="14" id="KW-1185">Reference proteome</keyword>
<comment type="similarity">
    <text evidence="2 11">Belongs to the sulfotransferase 2 family.</text>
</comment>
<evidence type="ECO:0000256" key="6">
    <source>
        <dbReference type="ARBA" id="ARBA00022989"/>
    </source>
</evidence>
<proteinExistence type="inferred from homology"/>
<evidence type="ECO:0000256" key="9">
    <source>
        <dbReference type="ARBA" id="ARBA00023180"/>
    </source>
</evidence>
<dbReference type="InterPro" id="IPR005331">
    <property type="entry name" value="Sulfotransferase"/>
</dbReference>
<dbReference type="Pfam" id="PF03567">
    <property type="entry name" value="Sulfotransfer_2"/>
    <property type="match status" value="1"/>
</dbReference>
<dbReference type="PANTHER" id="PTHR12137:SF4">
    <property type="entry name" value="CARBOHYDRATE SULFOTRANSFERASE 12"/>
    <property type="match status" value="1"/>
</dbReference>
<evidence type="ECO:0000256" key="4">
    <source>
        <dbReference type="ARBA" id="ARBA00022692"/>
    </source>
</evidence>
<gene>
    <name evidence="13" type="primary">chst12</name>
</gene>
<keyword evidence="3 11" id="KW-0808">Transferase</keyword>
<keyword evidence="4 11" id="KW-0812">Transmembrane</keyword>
<evidence type="ECO:0000256" key="8">
    <source>
        <dbReference type="ARBA" id="ARBA00023136"/>
    </source>
</evidence>
<dbReference type="EC" id="2.8.2.-" evidence="11"/>
<dbReference type="PANTHER" id="PTHR12137">
    <property type="entry name" value="CARBOHYDRATE SULFOTRANSFERASE"/>
    <property type="match status" value="1"/>
</dbReference>
<dbReference type="RefSeq" id="XP_029359972.1">
    <property type="nucleotide sequence ID" value="XM_029504112.1"/>
</dbReference>
<evidence type="ECO:0000256" key="12">
    <source>
        <dbReference type="SAM" id="MobiDB-lite"/>
    </source>
</evidence>
<dbReference type="GO" id="GO:0008146">
    <property type="term" value="F:sulfotransferase activity"/>
    <property type="evidence" value="ECO:0007669"/>
    <property type="project" value="InterPro"/>
</dbReference>
<feature type="region of interest" description="Disordered" evidence="12">
    <location>
        <begin position="84"/>
        <end position="116"/>
    </location>
</feature>
<dbReference type="Ensembl" id="ENSENLT00000018393.1">
    <property type="protein sequence ID" value="ENSENLP00000017748.1"/>
    <property type="gene ID" value="ENSENLG00000008149.1"/>
</dbReference>
<keyword evidence="7 11" id="KW-0333">Golgi apparatus</keyword>
<evidence type="ECO:0000256" key="10">
    <source>
        <dbReference type="ARBA" id="ARBA00023277"/>
    </source>
</evidence>
<reference evidence="13" key="3">
    <citation type="submission" date="2025-09" db="UniProtKB">
        <authorList>
            <consortium name="Ensembl"/>
        </authorList>
    </citation>
    <scope>IDENTIFICATION</scope>
</reference>
<keyword evidence="6 11" id="KW-1133">Transmembrane helix</keyword>
<dbReference type="InterPro" id="IPR027417">
    <property type="entry name" value="P-loop_NTPase"/>
</dbReference>
<dbReference type="GeneID" id="115044826"/>
<feature type="region of interest" description="Disordered" evidence="12">
    <location>
        <begin position="36"/>
        <end position="71"/>
    </location>
</feature>
<dbReference type="GO" id="GO:0016051">
    <property type="term" value="P:carbohydrate biosynthetic process"/>
    <property type="evidence" value="ECO:0007669"/>
    <property type="project" value="InterPro"/>
</dbReference>
<feature type="compositionally biased region" description="Basic and acidic residues" evidence="12">
    <location>
        <begin position="99"/>
        <end position="116"/>
    </location>
</feature>
<protein>
    <recommendedName>
        <fullName evidence="11">Carbohydrate sulfotransferase</fullName>
        <ecNumber evidence="11">2.8.2.-</ecNumber>
    </recommendedName>
</protein>
<feature type="transmembrane region" description="Helical" evidence="11">
    <location>
        <begin position="7"/>
        <end position="26"/>
    </location>
</feature>
<evidence type="ECO:0000256" key="2">
    <source>
        <dbReference type="ARBA" id="ARBA00006339"/>
    </source>
</evidence>